<evidence type="ECO:0000256" key="9">
    <source>
        <dbReference type="SAM" id="MobiDB-lite"/>
    </source>
</evidence>
<gene>
    <name evidence="12" type="ORF">PROFUN_02416</name>
</gene>
<dbReference type="InterPro" id="IPR007265">
    <property type="entry name" value="COG_su3"/>
</dbReference>
<dbReference type="OrthoDB" id="296793at2759"/>
<dbReference type="PANTHER" id="PTHR13302:SF8">
    <property type="entry name" value="CONSERVED OLIGOMERIC GOLGI COMPLEX SUBUNIT 3"/>
    <property type="match status" value="1"/>
</dbReference>
<evidence type="ECO:0000313" key="13">
    <source>
        <dbReference type="Proteomes" id="UP000241769"/>
    </source>
</evidence>
<feature type="region of interest" description="Disordered" evidence="9">
    <location>
        <begin position="49"/>
        <end position="68"/>
    </location>
</feature>
<evidence type="ECO:0000256" key="4">
    <source>
        <dbReference type="ARBA" id="ARBA00022448"/>
    </source>
</evidence>
<evidence type="ECO:0000259" key="10">
    <source>
        <dbReference type="Pfam" id="PF04136"/>
    </source>
</evidence>
<dbReference type="InParanoid" id="A0A2P6NUV5"/>
<dbReference type="GO" id="GO:0017119">
    <property type="term" value="C:Golgi transport complex"/>
    <property type="evidence" value="ECO:0007669"/>
    <property type="project" value="TreeGrafter"/>
</dbReference>
<proteinExistence type="inferred from homology"/>
<dbReference type="GO" id="GO:0007030">
    <property type="term" value="P:Golgi organization"/>
    <property type="evidence" value="ECO:0007669"/>
    <property type="project" value="TreeGrafter"/>
</dbReference>
<dbReference type="GO" id="GO:0000139">
    <property type="term" value="C:Golgi membrane"/>
    <property type="evidence" value="ECO:0007669"/>
    <property type="project" value="UniProtKB-SubCell"/>
</dbReference>
<dbReference type="Proteomes" id="UP000241769">
    <property type="component" value="Unassembled WGS sequence"/>
</dbReference>
<dbReference type="GO" id="GO:0006886">
    <property type="term" value="P:intracellular protein transport"/>
    <property type="evidence" value="ECO:0007669"/>
    <property type="project" value="InterPro"/>
</dbReference>
<evidence type="ECO:0000256" key="2">
    <source>
        <dbReference type="ARBA" id="ARBA00009936"/>
    </source>
</evidence>
<evidence type="ECO:0000256" key="5">
    <source>
        <dbReference type="ARBA" id="ARBA00022927"/>
    </source>
</evidence>
<dbReference type="InterPro" id="IPR048320">
    <property type="entry name" value="COG3_N"/>
</dbReference>
<dbReference type="EMBL" id="MDYQ01000018">
    <property type="protein sequence ID" value="PRP87716.1"/>
    <property type="molecule type" value="Genomic_DNA"/>
</dbReference>
<evidence type="ECO:0000256" key="6">
    <source>
        <dbReference type="ARBA" id="ARBA00023034"/>
    </source>
</evidence>
<evidence type="ECO:0000313" key="12">
    <source>
        <dbReference type="EMBL" id="PRP87716.1"/>
    </source>
</evidence>
<dbReference type="FunCoup" id="A0A2P6NUV5">
    <property type="interactions" value="703"/>
</dbReference>
<reference evidence="12 13" key="1">
    <citation type="journal article" date="2018" name="Genome Biol. Evol.">
        <title>Multiple Roots of Fruiting Body Formation in Amoebozoa.</title>
        <authorList>
            <person name="Hillmann F."/>
            <person name="Forbes G."/>
            <person name="Novohradska S."/>
            <person name="Ferling I."/>
            <person name="Riege K."/>
            <person name="Groth M."/>
            <person name="Westermann M."/>
            <person name="Marz M."/>
            <person name="Spaller T."/>
            <person name="Winckler T."/>
            <person name="Schaap P."/>
            <person name="Glockner G."/>
        </authorList>
    </citation>
    <scope>NUCLEOTIDE SEQUENCE [LARGE SCALE GENOMIC DNA]</scope>
    <source>
        <strain evidence="12 13">Jena</strain>
    </source>
</reference>
<keyword evidence="5" id="KW-0653">Protein transport</keyword>
<evidence type="ECO:0000256" key="8">
    <source>
        <dbReference type="ARBA" id="ARBA00031339"/>
    </source>
</evidence>
<keyword evidence="6" id="KW-0333">Golgi apparatus</keyword>
<comment type="subcellular location">
    <subcellularLocation>
        <location evidence="1">Golgi apparatus membrane</location>
        <topology evidence="1">Peripheral membrane protein</topology>
    </subcellularLocation>
</comment>
<dbReference type="InterPro" id="IPR048685">
    <property type="entry name" value="COG3_C"/>
</dbReference>
<keyword evidence="4" id="KW-0813">Transport</keyword>
<dbReference type="GO" id="GO:0005801">
    <property type="term" value="C:cis-Golgi network"/>
    <property type="evidence" value="ECO:0007669"/>
    <property type="project" value="InterPro"/>
</dbReference>
<evidence type="ECO:0000256" key="1">
    <source>
        <dbReference type="ARBA" id="ARBA00004395"/>
    </source>
</evidence>
<accession>A0A2P6NUV5</accession>
<comment type="caution">
    <text evidence="12">The sequence shown here is derived from an EMBL/GenBank/DDBJ whole genome shotgun (WGS) entry which is preliminary data.</text>
</comment>
<sequence>MGDKGQVGATTKNTVQQLVKDWEKNTALGEHYTDALTRLQDFCEDRPIPQKFKEEENPNEQSENDNHFGLDRKIDNLQQFYSWYEGLQSDTLEEEVYRSRVDALKLYHEQSTSLLAEVAGILEFLDDMESKYNMVAKKTGELHKSCEDLVLEQDRLEEMTNSLGTKLAYFNELPQLTSRLSFSNLNVADPSFVALLTKLDECIAFISKHKDYKESDSYLIKYKQLQSRGLTLVKNEIINILRHITNQITTQMKESTAAGTTADRTNDTYFYVKFRTVAARVKPLSEEIEKRSKIKEYALLLNDCHNCYFEQRLHLLGDHVNSNVLSLCSDSEGDLCNMMRSGCMYLMGVCFQEYQLYHYFFGSPGVGLTTLLENFSTNLYYSYRPLYIRCSNIETLCQLVYLLRTEIIADNLNAKGEKVESFRPIVSRMLQDVQERLAFLVQTYIRDEIAGYLPTDDDLDYPNRLSAVKPENDKGEAPQPTLMPFSRAYYSWYPTLERTLVCLSKLYLTVDNNIFEGLATEAVDACSFTLVLNSKLISAKKTALDGQLFLIKHLLILREQITPFDVTFSITEQSLDFTYLRSESHQMRNPLTTPDILRNIMVGPGAMFYFNSQNPLYAVINPPIEILKTDSKKELEKGLKGAIEAFIVATVRSSLDPLVSFLTKASAFINSGSSENSLRLQTFASPENINLLLGDINKNLDERLEPILVKLCQYITNTTTQSILYKPIAEQMCDSIEQLNRLINTQYLPDDREKINRSLMQSTTDRIKNRLTHSSPRIESSSPRMNDKR</sequence>
<evidence type="ECO:0000256" key="3">
    <source>
        <dbReference type="ARBA" id="ARBA00020976"/>
    </source>
</evidence>
<feature type="compositionally biased region" description="Polar residues" evidence="9">
    <location>
        <begin position="772"/>
        <end position="789"/>
    </location>
</feature>
<keyword evidence="7" id="KW-0472">Membrane</keyword>
<dbReference type="PANTHER" id="PTHR13302">
    <property type="entry name" value="CONSERVED OLIGOMERIC GOLGI COMPLEX COMPONENT 3"/>
    <property type="match status" value="1"/>
</dbReference>
<dbReference type="Pfam" id="PF20671">
    <property type="entry name" value="COG3_C"/>
    <property type="match status" value="1"/>
</dbReference>
<evidence type="ECO:0000256" key="7">
    <source>
        <dbReference type="ARBA" id="ARBA00023136"/>
    </source>
</evidence>
<keyword evidence="13" id="KW-1185">Reference proteome</keyword>
<dbReference type="STRING" id="1890364.A0A2P6NUV5"/>
<name>A0A2P6NUV5_9EUKA</name>
<feature type="region of interest" description="Disordered" evidence="9">
    <location>
        <begin position="764"/>
        <end position="789"/>
    </location>
</feature>
<organism evidence="12 13">
    <name type="scientific">Planoprotostelium fungivorum</name>
    <dbReference type="NCBI Taxonomy" id="1890364"/>
    <lineage>
        <taxon>Eukaryota</taxon>
        <taxon>Amoebozoa</taxon>
        <taxon>Evosea</taxon>
        <taxon>Variosea</taxon>
        <taxon>Cavosteliida</taxon>
        <taxon>Cavosteliaceae</taxon>
        <taxon>Planoprotostelium</taxon>
    </lineage>
</organism>
<feature type="domain" description="Conserved oligomeric Golgi complex subunit 3 N-terminal" evidence="10">
    <location>
        <begin position="101"/>
        <end position="242"/>
    </location>
</feature>
<comment type="similarity">
    <text evidence="2">Belongs to the COG3 family.</text>
</comment>
<evidence type="ECO:0000259" key="11">
    <source>
        <dbReference type="Pfam" id="PF20671"/>
    </source>
</evidence>
<dbReference type="GO" id="GO:0006891">
    <property type="term" value="P:intra-Golgi vesicle-mediated transport"/>
    <property type="evidence" value="ECO:0007669"/>
    <property type="project" value="TreeGrafter"/>
</dbReference>
<feature type="domain" description="Conserved oligomeric Golgi complex subunit 3 C-terminal" evidence="11">
    <location>
        <begin position="268"/>
        <end position="578"/>
    </location>
</feature>
<dbReference type="AlphaFoldDB" id="A0A2P6NUV5"/>
<dbReference type="Pfam" id="PF04136">
    <property type="entry name" value="COG3_N"/>
    <property type="match status" value="1"/>
</dbReference>
<protein>
    <recommendedName>
        <fullName evidence="3">Conserved oligomeric Golgi complex subunit 3</fullName>
    </recommendedName>
    <alternativeName>
        <fullName evidence="8">Component of oligomeric Golgi complex 3</fullName>
    </alternativeName>
</protein>